<keyword evidence="1" id="KW-0347">Helicase</keyword>
<proteinExistence type="predicted"/>
<evidence type="ECO:0000313" key="2">
    <source>
        <dbReference type="Proteomes" id="UP000244334"/>
    </source>
</evidence>
<keyword evidence="1" id="KW-0378">Hydrolase</keyword>
<name>A0A328TL61_9GAMM</name>
<keyword evidence="2" id="KW-1185">Reference proteome</keyword>
<gene>
    <name evidence="1" type="ORF">ACZ87_02334</name>
</gene>
<accession>A0A328TL61</accession>
<dbReference type="EMBL" id="LJAM02000247">
    <property type="protein sequence ID" value="RAP70860.1"/>
    <property type="molecule type" value="Genomic_DNA"/>
</dbReference>
<dbReference type="Proteomes" id="UP000244334">
    <property type="component" value="Unassembled WGS sequence"/>
</dbReference>
<protein>
    <submittedName>
        <fullName evidence="1">Helicase domain protein</fullName>
    </submittedName>
</protein>
<keyword evidence="1" id="KW-0067">ATP-binding</keyword>
<organism evidence="1 2">
    <name type="scientific">Candidatus Erwinia dacicola</name>
    <dbReference type="NCBI Taxonomy" id="252393"/>
    <lineage>
        <taxon>Bacteria</taxon>
        <taxon>Pseudomonadati</taxon>
        <taxon>Pseudomonadota</taxon>
        <taxon>Gammaproteobacteria</taxon>
        <taxon>Enterobacterales</taxon>
        <taxon>Erwiniaceae</taxon>
        <taxon>Erwinia</taxon>
    </lineage>
</organism>
<sequence length="39" mass="4436">MAGQSWTKLEPFAHSQDEIQRALADVTISLDATDWFDIK</sequence>
<dbReference type="AlphaFoldDB" id="A0A328TL61"/>
<reference evidence="1" key="1">
    <citation type="submission" date="2018-04" db="EMBL/GenBank/DDBJ databases">
        <title>Genomes of the Obligate Erwinia dacicola and Facultative Enterobacter sp. OLF Endosymbionts of the Olive Fruit fly, Bactrocera oleae.</title>
        <authorList>
            <person name="Estes A.M."/>
            <person name="Hearn D.J."/>
            <person name="Agarwal S."/>
            <person name="Pierson E.A."/>
            <person name="Dunning-Hotopp J.C."/>
        </authorList>
    </citation>
    <scope>NUCLEOTIDE SEQUENCE [LARGE SCALE GENOMIC DNA]</scope>
    <source>
        <strain evidence="1">Oroville</strain>
    </source>
</reference>
<dbReference type="GO" id="GO:0004386">
    <property type="term" value="F:helicase activity"/>
    <property type="evidence" value="ECO:0007669"/>
    <property type="project" value="UniProtKB-KW"/>
</dbReference>
<comment type="caution">
    <text evidence="1">The sequence shown here is derived from an EMBL/GenBank/DDBJ whole genome shotgun (WGS) entry which is preliminary data.</text>
</comment>
<evidence type="ECO:0000313" key="1">
    <source>
        <dbReference type="EMBL" id="RAP70860.1"/>
    </source>
</evidence>
<keyword evidence="1" id="KW-0547">Nucleotide-binding</keyword>